<name>A0A5S6Q1M5_TRIMR</name>
<dbReference type="WBParaSite" id="TMUE_0000001118.2">
    <property type="protein sequence ID" value="TMUE_0000001118.2"/>
    <property type="gene ID" value="WBGene00297031"/>
</dbReference>
<evidence type="ECO:0000313" key="3">
    <source>
        <dbReference type="Proteomes" id="UP000046395"/>
    </source>
</evidence>
<reference evidence="4" key="3">
    <citation type="submission" date="2019-12" db="UniProtKB">
        <authorList>
            <consortium name="WormBaseParasite"/>
        </authorList>
    </citation>
    <scope>IDENTIFICATION</scope>
</reference>
<dbReference type="PANTHER" id="PTHR45128">
    <property type="entry name" value="METHYLTRANSFERASE TYPE 11"/>
    <property type="match status" value="1"/>
</dbReference>
<protein>
    <submittedName>
        <fullName evidence="4 5">Methyltranfer_dom domain-containing protein</fullName>
    </submittedName>
</protein>
<dbReference type="AlphaFoldDB" id="A0A5S6Q1M5"/>
<dbReference type="Gene3D" id="3.40.50.150">
    <property type="entry name" value="Vaccinia Virus protein VP39"/>
    <property type="match status" value="1"/>
</dbReference>
<dbReference type="Proteomes" id="UP000046395">
    <property type="component" value="Unassembled WGS sequence"/>
</dbReference>
<dbReference type="Pfam" id="PF21320">
    <property type="entry name" value="WHD_Rv2258c"/>
    <property type="match status" value="1"/>
</dbReference>
<dbReference type="STRING" id="70415.A0A5S6Q1M5"/>
<sequence length="360" mass="40457">MGDTNEDTFRTKCITLCNNGFIALAVSVGYRLKLFDQLENMEEHAQTSADIASRAGYKERYVREWLGAMVCGGIVECDKTGTKYWLPHWRRSLLHSDTKEIFLPLTNMLPYLSPLMERILECFQPTGPKGTSYSEYKDFHRYMSDFSDKAAYGGLLQSFIPSIDNLDKALEKGIKVLDVGCGRGTPSFIMAQRFPKSKFYGIDITAEAIAFAKSRAENMGLQNLEYVQCCAATGMPDNWTDNFDYVTAFDVIHDQAYPVKALRQIVRVLKPRGLFSVVDIKGESDLNVDKKAPMSGLFYAISLFHCMPVSLNFEAGAGLGTMCGRQVEERMLKEAGLEVLTVTTMPYNPSNYHYLCRKPG</sequence>
<keyword evidence="3" id="KW-1185">Reference proteome</keyword>
<dbReference type="InterPro" id="IPR053173">
    <property type="entry name" value="SAM-binding_MTase"/>
</dbReference>
<dbReference type="Pfam" id="PF13847">
    <property type="entry name" value="Methyltransf_31"/>
    <property type="match status" value="1"/>
</dbReference>
<proteinExistence type="predicted"/>
<dbReference type="InterPro" id="IPR029063">
    <property type="entry name" value="SAM-dependent_MTases_sf"/>
</dbReference>
<dbReference type="SUPFAM" id="SSF53335">
    <property type="entry name" value="S-adenosyl-L-methionine-dependent methyltransferases"/>
    <property type="match status" value="1"/>
</dbReference>
<evidence type="ECO:0000259" key="1">
    <source>
        <dbReference type="Pfam" id="PF13847"/>
    </source>
</evidence>
<dbReference type="Gene3D" id="1.10.10.10">
    <property type="entry name" value="Winged helix-like DNA-binding domain superfamily/Winged helix DNA-binding domain"/>
    <property type="match status" value="1"/>
</dbReference>
<dbReference type="PANTHER" id="PTHR45128:SF1">
    <property type="entry name" value="S-ADENOSYLMETHIONINE-DEPENDENT METHYLTRANSFERASE RV2258C"/>
    <property type="match status" value="1"/>
</dbReference>
<dbReference type="SUPFAM" id="SSF46785">
    <property type="entry name" value="Winged helix' DNA-binding domain"/>
    <property type="match status" value="1"/>
</dbReference>
<dbReference type="WBParaSite" id="TMUE_0000001118.1">
    <property type="protein sequence ID" value="TMUE_0000001118.1"/>
    <property type="gene ID" value="WBGene00297031"/>
</dbReference>
<evidence type="ECO:0000259" key="2">
    <source>
        <dbReference type="Pfam" id="PF21320"/>
    </source>
</evidence>
<accession>A0A5S6Q1M5</accession>
<dbReference type="WBParaSite" id="TMUE_0000001118.3">
    <property type="protein sequence ID" value="TMUE_0000001118.3"/>
    <property type="gene ID" value="WBGene00297031"/>
</dbReference>
<reference evidence="3" key="1">
    <citation type="submission" date="2013-11" db="EMBL/GenBank/DDBJ databases">
        <authorList>
            <person name="Aslett M."/>
        </authorList>
    </citation>
    <scope>NUCLEOTIDE SEQUENCE [LARGE SCALE GENOMIC DNA]</scope>
    <source>
        <strain evidence="3">Edinburgh</strain>
    </source>
</reference>
<dbReference type="InterPro" id="IPR025714">
    <property type="entry name" value="Methyltranfer_dom"/>
</dbReference>
<evidence type="ECO:0000313" key="5">
    <source>
        <dbReference type="WBParaSite" id="TMUE_0000001118.2"/>
    </source>
</evidence>
<dbReference type="InterPro" id="IPR036388">
    <property type="entry name" value="WH-like_DNA-bd_sf"/>
</dbReference>
<evidence type="ECO:0000313" key="4">
    <source>
        <dbReference type="WBParaSite" id="TMUE_0000001118.1"/>
    </source>
</evidence>
<reference evidence="3" key="2">
    <citation type="submission" date="2014-03" db="EMBL/GenBank/DDBJ databases">
        <title>The whipworm genome and dual-species transcriptomics of an intimate host-pathogen interaction.</title>
        <authorList>
            <person name="Foth B.J."/>
            <person name="Tsai I.J."/>
            <person name="Reid A.J."/>
            <person name="Bancroft A.J."/>
            <person name="Nichol S."/>
            <person name="Tracey A."/>
            <person name="Holroyd N."/>
            <person name="Cotton J.A."/>
            <person name="Stanley E.J."/>
            <person name="Zarowiecki M."/>
            <person name="Liu J.Z."/>
            <person name="Huckvale T."/>
            <person name="Cooper P.J."/>
            <person name="Grencis R.K."/>
            <person name="Berriman M."/>
        </authorList>
    </citation>
    <scope>NUCLEOTIDE SEQUENCE [LARGE SCALE GENOMIC DNA]</scope>
    <source>
        <strain evidence="3">Edinburgh</strain>
    </source>
</reference>
<organism evidence="3 4">
    <name type="scientific">Trichuris muris</name>
    <name type="common">Mouse whipworm</name>
    <dbReference type="NCBI Taxonomy" id="70415"/>
    <lineage>
        <taxon>Eukaryota</taxon>
        <taxon>Metazoa</taxon>
        <taxon>Ecdysozoa</taxon>
        <taxon>Nematoda</taxon>
        <taxon>Enoplea</taxon>
        <taxon>Dorylaimia</taxon>
        <taxon>Trichinellida</taxon>
        <taxon>Trichuridae</taxon>
        <taxon>Trichuris</taxon>
    </lineage>
</organism>
<feature type="domain" description="Methyltransferase" evidence="1">
    <location>
        <begin position="171"/>
        <end position="287"/>
    </location>
</feature>
<dbReference type="InterPro" id="IPR048711">
    <property type="entry name" value="WHD_Rv2258c"/>
</dbReference>
<feature type="domain" description="S-adenosylmethionine-dependent methyltransferase Rv2258c-like winged HTH" evidence="2">
    <location>
        <begin position="21"/>
        <end position="93"/>
    </location>
</feature>
<dbReference type="InterPro" id="IPR036390">
    <property type="entry name" value="WH_DNA-bd_sf"/>
</dbReference>
<dbReference type="CDD" id="cd02440">
    <property type="entry name" value="AdoMet_MTases"/>
    <property type="match status" value="1"/>
</dbReference>